<keyword evidence="5" id="KW-0812">Transmembrane</keyword>
<dbReference type="SUPFAM" id="SSF51445">
    <property type="entry name" value="(Trans)glycosidases"/>
    <property type="match status" value="1"/>
</dbReference>
<dbReference type="GO" id="GO:0000272">
    <property type="term" value="P:polysaccharide catabolic process"/>
    <property type="evidence" value="ECO:0007669"/>
    <property type="project" value="InterPro"/>
</dbReference>
<keyword evidence="5" id="KW-0472">Membrane</keyword>
<dbReference type="GO" id="GO:0008422">
    <property type="term" value="F:beta-glucosidase activity"/>
    <property type="evidence" value="ECO:0007669"/>
    <property type="project" value="TreeGrafter"/>
</dbReference>
<dbReference type="PANTHER" id="PTHR31308:SF5">
    <property type="entry name" value="ERGOSTERYL-BETA-GLUCOSIDASE"/>
    <property type="match status" value="1"/>
</dbReference>
<comment type="similarity">
    <text evidence="1 4">Belongs to the glycosyl hydrolase 5 (cellulase A) family.</text>
</comment>
<accession>C5KJM3</accession>
<dbReference type="Gene3D" id="3.20.20.80">
    <property type="entry name" value="Glycosidases"/>
    <property type="match status" value="1"/>
</dbReference>
<feature type="domain" description="Glycoside hydrolase family 5" evidence="6">
    <location>
        <begin position="149"/>
        <end position="229"/>
    </location>
</feature>
<reference evidence="7 8" key="1">
    <citation type="submission" date="2008-07" db="EMBL/GenBank/DDBJ databases">
        <authorList>
            <person name="El-Sayed N."/>
            <person name="Caler E."/>
            <person name="Inman J."/>
            <person name="Amedeo P."/>
            <person name="Hass B."/>
            <person name="Wortman J."/>
        </authorList>
    </citation>
    <scope>NUCLEOTIDE SEQUENCE [LARGE SCALE GENOMIC DNA]</scope>
    <source>
        <strain evidence="8">ATCC 50983 / TXsc</strain>
    </source>
</reference>
<dbReference type="Pfam" id="PF00150">
    <property type="entry name" value="Cellulase"/>
    <property type="match status" value="1"/>
</dbReference>
<dbReference type="InParanoid" id="C5KJM3"/>
<dbReference type="InterPro" id="IPR001547">
    <property type="entry name" value="Glyco_hydro_5"/>
</dbReference>
<dbReference type="InterPro" id="IPR018087">
    <property type="entry name" value="Glyco_hydro_5_CS"/>
</dbReference>
<evidence type="ECO:0000256" key="3">
    <source>
        <dbReference type="ARBA" id="ARBA00023295"/>
    </source>
</evidence>
<protein>
    <recommendedName>
        <fullName evidence="6">Glycoside hydrolase family 5 domain-containing protein</fullName>
    </recommendedName>
</protein>
<proteinExistence type="inferred from homology"/>
<dbReference type="RefSeq" id="XP_002783561.1">
    <property type="nucleotide sequence ID" value="XM_002783515.1"/>
</dbReference>
<gene>
    <name evidence="7" type="ORF">Pmar_PMAR001410</name>
</gene>
<dbReference type="InterPro" id="IPR017853">
    <property type="entry name" value="GH"/>
</dbReference>
<dbReference type="OrthoDB" id="437086at2759"/>
<sequence>MAWFTYVPHNVFYVFSHFYAEELAAMLITFAIGLCLVTANHMLCETDLFWWTVIGTMVSLGCAALYKIGIMCNPRFAKAPERDEPSVLEPEDYSRFGAPTQVHRDVRLDGTSFRDSDGRRVHLRGINVGGMSKMPIGSSSSQSSIPSDGGATFVGRPFPLEDADIHLQRLRAWGLTFLRFIVTWEALEPRRPGEYDYEYIQYVVDIIRKCEEYGISVLIDPHQDAWSRWTGGDGAPRWTLEKIGFDPEKLSESGACFLHQRHLEDESDPEGFFPKMSWPVNNLFYPAATMWAIFFAGEDYAPNTKIDNENAGVYLRRHYYNAVSALAEALREEKNVLGFETLNEPNMGWIGRSLPLEK</sequence>
<feature type="transmembrane region" description="Helical" evidence="5">
    <location>
        <begin position="48"/>
        <end position="66"/>
    </location>
</feature>
<evidence type="ECO:0000256" key="2">
    <source>
        <dbReference type="ARBA" id="ARBA00022801"/>
    </source>
</evidence>
<dbReference type="PANTHER" id="PTHR31308">
    <property type="match status" value="1"/>
</dbReference>
<dbReference type="PROSITE" id="PS00659">
    <property type="entry name" value="GLYCOSYL_HYDROL_F5"/>
    <property type="match status" value="1"/>
</dbReference>
<name>C5KJM3_PERM5</name>
<evidence type="ECO:0000256" key="1">
    <source>
        <dbReference type="ARBA" id="ARBA00005641"/>
    </source>
</evidence>
<evidence type="ECO:0000259" key="6">
    <source>
        <dbReference type="Pfam" id="PF00150"/>
    </source>
</evidence>
<keyword evidence="8" id="KW-1185">Reference proteome</keyword>
<dbReference type="InterPro" id="IPR052066">
    <property type="entry name" value="Glycosphingolipid_Hydrolases"/>
</dbReference>
<dbReference type="GeneID" id="9046086"/>
<organism evidence="8">
    <name type="scientific">Perkinsus marinus (strain ATCC 50983 / TXsc)</name>
    <dbReference type="NCBI Taxonomy" id="423536"/>
    <lineage>
        <taxon>Eukaryota</taxon>
        <taxon>Sar</taxon>
        <taxon>Alveolata</taxon>
        <taxon>Perkinsozoa</taxon>
        <taxon>Perkinsea</taxon>
        <taxon>Perkinsida</taxon>
        <taxon>Perkinsidae</taxon>
        <taxon>Perkinsus</taxon>
    </lineage>
</organism>
<evidence type="ECO:0000313" key="8">
    <source>
        <dbReference type="Proteomes" id="UP000007800"/>
    </source>
</evidence>
<keyword evidence="5" id="KW-1133">Transmembrane helix</keyword>
<feature type="transmembrane region" description="Helical" evidence="5">
    <location>
        <begin position="23"/>
        <end position="42"/>
    </location>
</feature>
<evidence type="ECO:0000256" key="5">
    <source>
        <dbReference type="SAM" id="Phobius"/>
    </source>
</evidence>
<evidence type="ECO:0000256" key="4">
    <source>
        <dbReference type="RuleBase" id="RU361153"/>
    </source>
</evidence>
<dbReference type="OMA" id="IRKCEEY"/>
<keyword evidence="2 4" id="KW-0378">Hydrolase</keyword>
<keyword evidence="3 4" id="KW-0326">Glycosidase</keyword>
<evidence type="ECO:0000313" key="7">
    <source>
        <dbReference type="EMBL" id="EER15357.1"/>
    </source>
</evidence>
<dbReference type="AlphaFoldDB" id="C5KJM3"/>
<dbReference type="Proteomes" id="UP000007800">
    <property type="component" value="Unassembled WGS sequence"/>
</dbReference>
<dbReference type="EMBL" id="GG673606">
    <property type="protein sequence ID" value="EER15357.1"/>
    <property type="molecule type" value="Genomic_DNA"/>
</dbReference>